<dbReference type="PANTHER" id="PTHR33993:SF2">
    <property type="entry name" value="VOC DOMAIN-CONTAINING PROTEIN"/>
    <property type="match status" value="1"/>
</dbReference>
<dbReference type="PANTHER" id="PTHR33993">
    <property type="entry name" value="GLYOXALASE-RELATED"/>
    <property type="match status" value="1"/>
</dbReference>
<accession>A0A0A1TCE5</accession>
<evidence type="ECO:0000313" key="3">
    <source>
        <dbReference type="Proteomes" id="UP000039046"/>
    </source>
</evidence>
<dbReference type="OrthoDB" id="447346at2759"/>
<dbReference type="Proteomes" id="UP000039046">
    <property type="component" value="Unassembled WGS sequence"/>
</dbReference>
<evidence type="ECO:0000259" key="1">
    <source>
        <dbReference type="PROSITE" id="PS51819"/>
    </source>
</evidence>
<dbReference type="InterPro" id="IPR029068">
    <property type="entry name" value="Glyas_Bleomycin-R_OHBP_Dase"/>
</dbReference>
<name>A0A0A1TCE5_9HYPO</name>
<proteinExistence type="predicted"/>
<evidence type="ECO:0000313" key="2">
    <source>
        <dbReference type="EMBL" id="CEJ92459.1"/>
    </source>
</evidence>
<gene>
    <name evidence="2" type="ORF">VHEMI08111</name>
</gene>
<dbReference type="HOGENOM" id="CLU_127592_4_0_1"/>
<dbReference type="EMBL" id="CDHN01000004">
    <property type="protein sequence ID" value="CEJ92459.1"/>
    <property type="molecule type" value="Genomic_DNA"/>
</dbReference>
<reference evidence="2 3" key="1">
    <citation type="journal article" date="2015" name="Genome Announc.">
        <title>Draft Genome Sequence and Gene Annotation of the Entomopathogenic Fungus Verticillium hemipterigenum.</title>
        <authorList>
            <person name="Horn F."/>
            <person name="Habel A."/>
            <person name="Scharf D.H."/>
            <person name="Dworschak J."/>
            <person name="Brakhage A.A."/>
            <person name="Guthke R."/>
            <person name="Hertweck C."/>
            <person name="Linde J."/>
        </authorList>
    </citation>
    <scope>NUCLEOTIDE SEQUENCE [LARGE SCALE GENOMIC DNA]</scope>
</reference>
<dbReference type="InterPro" id="IPR037523">
    <property type="entry name" value="VOC_core"/>
</dbReference>
<organism evidence="2 3">
    <name type="scientific">[Torrubiella] hemipterigena</name>
    <dbReference type="NCBI Taxonomy" id="1531966"/>
    <lineage>
        <taxon>Eukaryota</taxon>
        <taxon>Fungi</taxon>
        <taxon>Dikarya</taxon>
        <taxon>Ascomycota</taxon>
        <taxon>Pezizomycotina</taxon>
        <taxon>Sordariomycetes</taxon>
        <taxon>Hypocreomycetidae</taxon>
        <taxon>Hypocreales</taxon>
        <taxon>Clavicipitaceae</taxon>
        <taxon>Clavicipitaceae incertae sedis</taxon>
        <taxon>'Torrubiella' clade</taxon>
    </lineage>
</organism>
<dbReference type="SUPFAM" id="SSF54593">
    <property type="entry name" value="Glyoxalase/Bleomycin resistance protein/Dihydroxybiphenyl dioxygenase"/>
    <property type="match status" value="1"/>
</dbReference>
<dbReference type="STRING" id="1531966.A0A0A1TCE5"/>
<dbReference type="AlphaFoldDB" id="A0A0A1TCE5"/>
<dbReference type="InterPro" id="IPR052164">
    <property type="entry name" value="Anthracycline_SecMetBiosynth"/>
</dbReference>
<feature type="domain" description="VOC" evidence="1">
    <location>
        <begin position="7"/>
        <end position="128"/>
    </location>
</feature>
<dbReference type="Gene3D" id="3.10.180.10">
    <property type="entry name" value="2,3-Dihydroxybiphenyl 1,2-Dioxygenase, domain 1"/>
    <property type="match status" value="1"/>
</dbReference>
<dbReference type="PROSITE" id="PS51819">
    <property type="entry name" value="VOC"/>
    <property type="match status" value="1"/>
</dbReference>
<sequence>MAPTHGTPVGLEIPVKDTARGAAFYSAVFGWQFKPSHLGIPEDKILIFTVPDGVFPAGGALRQVEDADIATVKGTSKVYFYVDDLAAAIEKIVSNGGKKISDPIPEGSTGFFQFFEDSEGNGHGLYKYN</sequence>
<protein>
    <recommendedName>
        <fullName evidence="1">VOC domain-containing protein</fullName>
    </recommendedName>
</protein>
<dbReference type="CDD" id="cd07247">
    <property type="entry name" value="SgaA_N_like"/>
    <property type="match status" value="1"/>
</dbReference>
<dbReference type="InterPro" id="IPR004360">
    <property type="entry name" value="Glyas_Fos-R_dOase_dom"/>
</dbReference>
<dbReference type="Pfam" id="PF00903">
    <property type="entry name" value="Glyoxalase"/>
    <property type="match status" value="1"/>
</dbReference>
<keyword evidence="3" id="KW-1185">Reference proteome</keyword>